<dbReference type="KEGG" id="gba:J421_2869"/>
<dbReference type="GO" id="GO:0017000">
    <property type="term" value="P:antibiotic biosynthetic process"/>
    <property type="evidence" value="ECO:0007669"/>
    <property type="project" value="InterPro"/>
</dbReference>
<dbReference type="Proteomes" id="UP000019151">
    <property type="component" value="Chromosome"/>
</dbReference>
<keyword evidence="2" id="KW-1185">Reference proteome</keyword>
<protein>
    <submittedName>
        <fullName evidence="1">Peptidase S45 penicillin amidase</fullName>
    </submittedName>
</protein>
<accession>W0RI01</accession>
<dbReference type="Pfam" id="PF01804">
    <property type="entry name" value="Penicil_amidase"/>
    <property type="match status" value="1"/>
</dbReference>
<dbReference type="GO" id="GO:0016787">
    <property type="term" value="F:hydrolase activity"/>
    <property type="evidence" value="ECO:0007669"/>
    <property type="project" value="InterPro"/>
</dbReference>
<dbReference type="InterPro" id="IPR002692">
    <property type="entry name" value="S45"/>
</dbReference>
<dbReference type="Gene3D" id="3.60.20.10">
    <property type="entry name" value="Glutamine Phosphoribosylpyrophosphate, subunit 1, domain 1"/>
    <property type="match status" value="1"/>
</dbReference>
<dbReference type="AlphaFoldDB" id="W0RI01"/>
<dbReference type="PANTHER" id="PTHR34218">
    <property type="entry name" value="PEPTIDASE S45 PENICILLIN AMIDASE"/>
    <property type="match status" value="1"/>
</dbReference>
<reference evidence="1 2" key="1">
    <citation type="journal article" date="2014" name="Genome Announc.">
        <title>Genome Sequence and Methylome of Soil Bacterium Gemmatirosa kalamazoonensis KBS708T, a Member of the Rarely Cultivated Gemmatimonadetes Phylum.</title>
        <authorList>
            <person name="Debruyn J.M."/>
            <person name="Radosevich M."/>
            <person name="Wommack K.E."/>
            <person name="Polson S.W."/>
            <person name="Hauser L.J."/>
            <person name="Fawaz M.N."/>
            <person name="Korlach J."/>
            <person name="Tsai Y.C."/>
        </authorList>
    </citation>
    <scope>NUCLEOTIDE SEQUENCE [LARGE SCALE GENOMIC DNA]</scope>
    <source>
        <strain evidence="1 2">KBS708</strain>
    </source>
</reference>
<dbReference type="eggNOG" id="COG2366">
    <property type="taxonomic scope" value="Bacteria"/>
</dbReference>
<dbReference type="SUPFAM" id="SSF56235">
    <property type="entry name" value="N-terminal nucleophile aminohydrolases (Ntn hydrolases)"/>
    <property type="match status" value="1"/>
</dbReference>
<dbReference type="EMBL" id="CP007128">
    <property type="protein sequence ID" value="AHG90406.1"/>
    <property type="molecule type" value="Genomic_DNA"/>
</dbReference>
<proteinExistence type="predicted"/>
<evidence type="ECO:0000313" key="2">
    <source>
        <dbReference type="Proteomes" id="UP000019151"/>
    </source>
</evidence>
<dbReference type="InParanoid" id="W0RI01"/>
<evidence type="ECO:0000313" key="1">
    <source>
        <dbReference type="EMBL" id="AHG90406.1"/>
    </source>
</evidence>
<organism evidence="1 2">
    <name type="scientific">Gemmatirosa kalamazoonensis</name>
    <dbReference type="NCBI Taxonomy" id="861299"/>
    <lineage>
        <taxon>Bacteria</taxon>
        <taxon>Pseudomonadati</taxon>
        <taxon>Gemmatimonadota</taxon>
        <taxon>Gemmatimonadia</taxon>
        <taxon>Gemmatimonadales</taxon>
        <taxon>Gemmatimonadaceae</taxon>
        <taxon>Gemmatirosa</taxon>
    </lineage>
</organism>
<sequence length="173" mass="18387">MNVPTAILAELLADSASAWWDVRRTGDRVEHRDDVVAASLVAALDSARRKYGEPDAGGWTWSRMRHANIKHLLQIPALGALDLPVQGGPSTIAPSPGTGTHGPSWRMVVELGPEVHAMSIYPGGQSGNPLSPRYKDRIGKWLAGELDTLFVPHAASEMAGARSAGALTLVPGR</sequence>
<dbReference type="HOGENOM" id="CLU_1545413_0_0_0"/>
<dbReference type="InterPro" id="IPR029055">
    <property type="entry name" value="Ntn_hydrolases_N"/>
</dbReference>
<dbReference type="STRING" id="861299.J421_2869"/>
<dbReference type="PANTHER" id="PTHR34218:SF4">
    <property type="entry name" value="ACYL-HOMOSERINE LACTONE ACYLASE QUIP"/>
    <property type="match status" value="1"/>
</dbReference>
<gene>
    <name evidence="1" type="ORF">J421_2869</name>
</gene>
<name>W0RI01_9BACT</name>